<dbReference type="InterPro" id="IPR008928">
    <property type="entry name" value="6-hairpin_glycosidase_sf"/>
</dbReference>
<organism evidence="3 4">
    <name type="scientific">Hanamia caeni</name>
    <dbReference type="NCBI Taxonomy" id="2294116"/>
    <lineage>
        <taxon>Bacteria</taxon>
        <taxon>Pseudomonadati</taxon>
        <taxon>Bacteroidota</taxon>
        <taxon>Chitinophagia</taxon>
        <taxon>Chitinophagales</taxon>
        <taxon>Chitinophagaceae</taxon>
        <taxon>Hanamia</taxon>
    </lineage>
</organism>
<evidence type="ECO:0000313" key="3">
    <source>
        <dbReference type="EMBL" id="RNI35312.1"/>
    </source>
</evidence>
<protein>
    <submittedName>
        <fullName evidence="3">Glycoside hydrolase family 88 protein</fullName>
    </submittedName>
</protein>
<dbReference type="AlphaFoldDB" id="A0A3M9NBY0"/>
<feature type="chain" id="PRO_5018004999" evidence="2">
    <location>
        <begin position="20"/>
        <end position="632"/>
    </location>
</feature>
<dbReference type="PANTHER" id="PTHR33886:SF8">
    <property type="entry name" value="UNSATURATED RHAMNOGALACTURONAN HYDROLASE (EUROFUNG)"/>
    <property type="match status" value="1"/>
</dbReference>
<evidence type="ECO:0000256" key="2">
    <source>
        <dbReference type="SAM" id="SignalP"/>
    </source>
</evidence>
<comment type="caution">
    <text evidence="3">The sequence shown here is derived from an EMBL/GenBank/DDBJ whole genome shotgun (WGS) entry which is preliminary data.</text>
</comment>
<keyword evidence="2" id="KW-0732">Signal</keyword>
<dbReference type="InterPro" id="IPR029062">
    <property type="entry name" value="Class_I_gatase-like"/>
</dbReference>
<dbReference type="OrthoDB" id="6381507at2"/>
<accession>A0A3M9NBY0</accession>
<dbReference type="InterPro" id="IPR012341">
    <property type="entry name" value="6hp_glycosidase-like_sf"/>
</dbReference>
<evidence type="ECO:0000256" key="1">
    <source>
        <dbReference type="ARBA" id="ARBA00022801"/>
    </source>
</evidence>
<dbReference type="PANTHER" id="PTHR33886">
    <property type="entry name" value="UNSATURATED RHAMNOGALACTURONAN HYDROLASE (EUROFUNG)"/>
    <property type="match status" value="1"/>
</dbReference>
<evidence type="ECO:0000313" key="4">
    <source>
        <dbReference type="Proteomes" id="UP000267223"/>
    </source>
</evidence>
<dbReference type="Pfam" id="PF07470">
    <property type="entry name" value="Glyco_hydro_88"/>
    <property type="match status" value="1"/>
</dbReference>
<feature type="signal peptide" evidence="2">
    <location>
        <begin position="1"/>
        <end position="19"/>
    </location>
</feature>
<keyword evidence="4" id="KW-1185">Reference proteome</keyword>
<keyword evidence="1 3" id="KW-0378">Hydrolase</keyword>
<dbReference type="InterPro" id="IPR052043">
    <property type="entry name" value="PolySaccharide_Degr_Enz"/>
</dbReference>
<proteinExistence type="predicted"/>
<name>A0A3M9NBY0_9BACT</name>
<dbReference type="SUPFAM" id="SSF52317">
    <property type="entry name" value="Class I glutamine amidotransferase-like"/>
    <property type="match status" value="1"/>
</dbReference>
<dbReference type="Proteomes" id="UP000267223">
    <property type="component" value="Unassembled WGS sequence"/>
</dbReference>
<dbReference type="Gene3D" id="1.50.10.10">
    <property type="match status" value="1"/>
</dbReference>
<dbReference type="InterPro" id="IPR010905">
    <property type="entry name" value="Glyco_hydro_88"/>
</dbReference>
<reference evidence="3 4" key="1">
    <citation type="submission" date="2018-11" db="EMBL/GenBank/DDBJ databases">
        <title>Draft genome sequence of Ferruginibacter sp. BO-59.</title>
        <authorList>
            <person name="Im W.T."/>
        </authorList>
    </citation>
    <scope>NUCLEOTIDE SEQUENCE [LARGE SCALE GENOMIC DNA]</scope>
    <source>
        <strain evidence="3 4">BO-59</strain>
    </source>
</reference>
<gene>
    <name evidence="3" type="ORF">EFY79_13770</name>
</gene>
<dbReference type="Gene3D" id="3.40.50.880">
    <property type="match status" value="1"/>
</dbReference>
<sequence>MKKIGVSFLLVFTSFIVHAQNEHSYAEKMAKTVMTIWKDSMTSGRPAKWTYDQGVILKGIEGLWKKTGDGKYFDYMQKSMDLFVENDGNIRTYKFGDFNLDNILCGRILLTLYKVTGKQKYYKAASLLRKQLAEQPRTKEGGFWHKKIYPNQMWLDGLYMAEPFYAEWAETFHEDSDFNDIARQFIIMERRSRDEKTGLMYHGYDESKQQAWANKITGVSPNFWGRAMGWYGMALVDALPYFPENHPRRKQLIGILKNFVIAIAKVQDVKTGLWWDVLNFPNRKGNYLEASASCMFVYTLLKGVRLGYLPSSCIPIAKKGYAGIIKNFVTNGDGHTNLEGTVSVSGLGGRPYRDGSYEYYINEKVITNDPKGVGAFLLASDEMEILPTLSIGNGKTVTLDYYFNHEMRKDILGNAEQFHYIWEEMDNNGYSLFGNIFRRYGAKTNSLKTAPTKENLKNSSVYIIVDPDTEKETAQPNYISESDINSIYNWVNNGGVLLLFGNDSANVEFTHFNKLAEKFGIHFNFDCQNKETGSNFSMSEINLESGNSIFKNVSKVFIKEYSSLNLNAPANAVLKQGNINVAAVAKVGKGTVFAVGDPWFYNEYLDGRKLPADYQNYAAAEGLVRWALGQAK</sequence>
<dbReference type="RefSeq" id="WP_123121299.1">
    <property type="nucleotide sequence ID" value="NZ_RJJR01000011.1"/>
</dbReference>
<dbReference type="EMBL" id="RJJR01000011">
    <property type="protein sequence ID" value="RNI35312.1"/>
    <property type="molecule type" value="Genomic_DNA"/>
</dbReference>
<dbReference type="GO" id="GO:0016787">
    <property type="term" value="F:hydrolase activity"/>
    <property type="evidence" value="ECO:0007669"/>
    <property type="project" value="UniProtKB-KW"/>
</dbReference>
<dbReference type="SUPFAM" id="SSF48208">
    <property type="entry name" value="Six-hairpin glycosidases"/>
    <property type="match status" value="1"/>
</dbReference>
<dbReference type="GO" id="GO:0005975">
    <property type="term" value="P:carbohydrate metabolic process"/>
    <property type="evidence" value="ECO:0007669"/>
    <property type="project" value="InterPro"/>
</dbReference>